<comment type="caution">
    <text evidence="1">The sequence shown here is derived from an EMBL/GenBank/DDBJ whole genome shotgun (WGS) entry which is preliminary data.</text>
</comment>
<gene>
    <name evidence="1" type="ORF">IEN85_01120</name>
</gene>
<sequence>MFVEIFTICDAATDYGGRLNILGAFEGIAALSAPVKRDRCSLAVRMRFDAAETGEHAIEIRFEDHEGQVVGPTMSAKVDVKIHAGRTSGAHNLVLNINGMRFPHFGTYDIRLLVDGEVRSSIPLLVAQTQKRNRMRGSMEN</sequence>
<organism evidence="1 2">
    <name type="scientific">Pelagicoccus enzymogenes</name>
    <dbReference type="NCBI Taxonomy" id="2773457"/>
    <lineage>
        <taxon>Bacteria</taxon>
        <taxon>Pseudomonadati</taxon>
        <taxon>Verrucomicrobiota</taxon>
        <taxon>Opitutia</taxon>
        <taxon>Puniceicoccales</taxon>
        <taxon>Pelagicoccaceae</taxon>
        <taxon>Pelagicoccus</taxon>
    </lineage>
</organism>
<dbReference type="RefSeq" id="WP_191615221.1">
    <property type="nucleotide sequence ID" value="NZ_JACYFG010000002.1"/>
</dbReference>
<reference evidence="1" key="1">
    <citation type="submission" date="2020-09" db="EMBL/GenBank/DDBJ databases">
        <title>Pelagicoccus enzymogenes sp. nov. with an EPS production, isolated from marine sediment.</title>
        <authorList>
            <person name="Feng X."/>
        </authorList>
    </citation>
    <scope>NUCLEOTIDE SEQUENCE</scope>
    <source>
        <strain evidence="1">NFK12</strain>
    </source>
</reference>
<dbReference type="AlphaFoldDB" id="A0A927IG77"/>
<dbReference type="EMBL" id="JACYFG010000002">
    <property type="protein sequence ID" value="MBD5778095.1"/>
    <property type="molecule type" value="Genomic_DNA"/>
</dbReference>
<dbReference type="Pfam" id="PF22091">
    <property type="entry name" value="DUF6941"/>
    <property type="match status" value="1"/>
</dbReference>
<protein>
    <submittedName>
        <fullName evidence="1">Uncharacterized protein</fullName>
    </submittedName>
</protein>
<evidence type="ECO:0000313" key="2">
    <source>
        <dbReference type="Proteomes" id="UP000622317"/>
    </source>
</evidence>
<dbReference type="InterPro" id="IPR054221">
    <property type="entry name" value="DUF6941"/>
</dbReference>
<accession>A0A927IG77</accession>
<dbReference type="Proteomes" id="UP000622317">
    <property type="component" value="Unassembled WGS sequence"/>
</dbReference>
<name>A0A927IG77_9BACT</name>
<evidence type="ECO:0000313" key="1">
    <source>
        <dbReference type="EMBL" id="MBD5778095.1"/>
    </source>
</evidence>
<proteinExistence type="predicted"/>
<keyword evidence="2" id="KW-1185">Reference proteome</keyword>